<proteinExistence type="predicted"/>
<dbReference type="Proteomes" id="UP000003344">
    <property type="component" value="Unassembled WGS sequence"/>
</dbReference>
<comment type="caution">
    <text evidence="2">The sequence shown here is derived from an EMBL/GenBank/DDBJ whole genome shotgun (WGS) entry which is preliminary data.</text>
</comment>
<name>D2ZUC9_NEIM2</name>
<keyword evidence="1" id="KW-0812">Transmembrane</keyword>
<evidence type="ECO:0000313" key="3">
    <source>
        <dbReference type="Proteomes" id="UP000003344"/>
    </source>
</evidence>
<organism evidence="2 3">
    <name type="scientific">Neisseria mucosa (strain ATCC 25996 / DSM 4631 / NCTC 10774 / M26)</name>
    <dbReference type="NCBI Taxonomy" id="546266"/>
    <lineage>
        <taxon>Bacteria</taxon>
        <taxon>Pseudomonadati</taxon>
        <taxon>Pseudomonadota</taxon>
        <taxon>Betaproteobacteria</taxon>
        <taxon>Neisseriales</taxon>
        <taxon>Neisseriaceae</taxon>
        <taxon>Neisseria</taxon>
    </lineage>
</organism>
<protein>
    <submittedName>
        <fullName evidence="2">Uncharacterized protein</fullName>
    </submittedName>
</protein>
<feature type="transmembrane region" description="Helical" evidence="1">
    <location>
        <begin position="12"/>
        <end position="29"/>
    </location>
</feature>
<sequence>MLGSGMDASFGRVVTAFSLVFCSQSLRYFKQQKGRLKIFQTTFVLQGNF</sequence>
<keyword evidence="1" id="KW-0472">Membrane</keyword>
<keyword evidence="1" id="KW-1133">Transmembrane helix</keyword>
<evidence type="ECO:0000313" key="2">
    <source>
        <dbReference type="EMBL" id="EFC89314.1"/>
    </source>
</evidence>
<gene>
    <name evidence="2" type="ORF">NEIMUCOT_04217</name>
</gene>
<evidence type="ECO:0000256" key="1">
    <source>
        <dbReference type="SAM" id="Phobius"/>
    </source>
</evidence>
<accession>D2ZUC9</accession>
<dbReference type="AlphaFoldDB" id="D2ZUC9"/>
<reference evidence="2 3" key="1">
    <citation type="submission" date="2009-10" db="EMBL/GenBank/DDBJ databases">
        <authorList>
            <person name="Weinstock G."/>
            <person name="Sodergren E."/>
            <person name="Clifton S."/>
            <person name="Fulton L."/>
            <person name="Fulton B."/>
            <person name="Courtney L."/>
            <person name="Fronick C."/>
            <person name="Harrison M."/>
            <person name="Strong C."/>
            <person name="Farmer C."/>
            <person name="Delahaunty K."/>
            <person name="Markovic C."/>
            <person name="Hall O."/>
            <person name="Minx P."/>
            <person name="Tomlinson C."/>
            <person name="Mitreva M."/>
            <person name="Nelson J."/>
            <person name="Hou S."/>
            <person name="Wollam A."/>
            <person name="Pepin K.H."/>
            <person name="Johnson M."/>
            <person name="Bhonagiri V."/>
            <person name="Nash W.E."/>
            <person name="Warren W."/>
            <person name="Chinwalla A."/>
            <person name="Mardis E.R."/>
            <person name="Wilson R.K."/>
        </authorList>
    </citation>
    <scope>NUCLEOTIDE SEQUENCE [LARGE SCALE GENOMIC DNA]</scope>
    <source>
        <strain evidence="3">ATCC 25996 / DSM 4631 / NCTC 10774 / M26</strain>
    </source>
</reference>
<dbReference type="EMBL" id="ACDX02000003">
    <property type="protein sequence ID" value="EFC89314.1"/>
    <property type="molecule type" value="Genomic_DNA"/>
</dbReference>